<organism evidence="1 2">
    <name type="scientific">Dorea longicatena</name>
    <dbReference type="NCBI Taxonomy" id="88431"/>
    <lineage>
        <taxon>Bacteria</taxon>
        <taxon>Bacillati</taxon>
        <taxon>Bacillota</taxon>
        <taxon>Clostridia</taxon>
        <taxon>Lachnospirales</taxon>
        <taxon>Lachnospiraceae</taxon>
        <taxon>Dorea</taxon>
    </lineage>
</organism>
<protein>
    <submittedName>
        <fullName evidence="1">Phosphorylated carbohydrates phosphatase</fullName>
        <ecNumber evidence="1">3.1.3.-</ecNumber>
    </submittedName>
</protein>
<dbReference type="Proteomes" id="UP000398619">
    <property type="component" value="Unassembled WGS sequence"/>
</dbReference>
<dbReference type="SFLD" id="SFLDS00003">
    <property type="entry name" value="Haloacid_Dehalogenase"/>
    <property type="match status" value="1"/>
</dbReference>
<dbReference type="InterPro" id="IPR036412">
    <property type="entry name" value="HAD-like_sf"/>
</dbReference>
<reference evidence="1 2" key="1">
    <citation type="submission" date="2019-07" db="EMBL/GenBank/DDBJ databases">
        <authorList>
            <person name="Hibberd C M."/>
            <person name="Gehrig L. J."/>
            <person name="Chang H.-W."/>
            <person name="Venkatesh S."/>
        </authorList>
    </citation>
    <scope>NUCLEOTIDE SEQUENCE [LARGE SCALE GENOMIC DNA]</scope>
    <source>
        <strain evidence="1">Dorea_longicatena_SSTS_Bg7063</strain>
    </source>
</reference>
<keyword evidence="1" id="KW-0378">Hydrolase</keyword>
<dbReference type="PANTHER" id="PTHR18901:SF38">
    <property type="entry name" value="PSEUDOURIDINE-5'-PHOSPHATASE"/>
    <property type="match status" value="1"/>
</dbReference>
<dbReference type="EC" id="3.1.3.-" evidence="1"/>
<dbReference type="EMBL" id="CABHNM010000031">
    <property type="protein sequence ID" value="VUX02749.1"/>
    <property type="molecule type" value="Genomic_DNA"/>
</dbReference>
<dbReference type="NCBIfam" id="TIGR01549">
    <property type="entry name" value="HAD-SF-IA-v1"/>
    <property type="match status" value="1"/>
</dbReference>
<dbReference type="Gene3D" id="3.40.50.1000">
    <property type="entry name" value="HAD superfamily/HAD-like"/>
    <property type="match status" value="1"/>
</dbReference>
<dbReference type="Gene3D" id="1.10.150.240">
    <property type="entry name" value="Putative phosphatase, domain 2"/>
    <property type="match status" value="1"/>
</dbReference>
<dbReference type="PANTHER" id="PTHR18901">
    <property type="entry name" value="2-DEOXYGLUCOSE-6-PHOSPHATE PHOSPHATASE 2"/>
    <property type="match status" value="1"/>
</dbReference>
<accession>A0A564T6M9</accession>
<dbReference type="SFLD" id="SFLDG01129">
    <property type="entry name" value="C1.5:_HAD__Beta-PGM__Phosphata"/>
    <property type="match status" value="1"/>
</dbReference>
<dbReference type="GO" id="GO:0016787">
    <property type="term" value="F:hydrolase activity"/>
    <property type="evidence" value="ECO:0007669"/>
    <property type="project" value="UniProtKB-KW"/>
</dbReference>
<sequence>MHLEEALSSKMDIKAFIFDMDGLLFDSERIVQRSWVMAGDELGIPHMGDVIYHTLGMNRTGRNEYFRKYIRADFPFEEFGKLTRDNFWKIVDKEGLPLKKGVKELLAYGKAQGYKMAVATSSSREYAMGNLIRAGIDPYFDSVICGDMVKKAKPDPEIYQKASESLGIPPEYCMAFEDAPGGILSAHQAGMKVIMVPDLVQPTEEIRKLTYRVCDSLADVIGDGKSGFFPVSGGFQAR</sequence>
<dbReference type="AlphaFoldDB" id="A0A564T6M9"/>
<dbReference type="Pfam" id="PF00702">
    <property type="entry name" value="Hydrolase"/>
    <property type="match status" value="1"/>
</dbReference>
<dbReference type="PRINTS" id="PR00413">
    <property type="entry name" value="HADHALOGNASE"/>
</dbReference>
<name>A0A564T6M9_9FIRM</name>
<evidence type="ECO:0000313" key="2">
    <source>
        <dbReference type="Proteomes" id="UP000398619"/>
    </source>
</evidence>
<dbReference type="SFLD" id="SFLDG01135">
    <property type="entry name" value="C1.5.6:_HAD__Beta-PGM__Phospha"/>
    <property type="match status" value="1"/>
</dbReference>
<dbReference type="InterPro" id="IPR023214">
    <property type="entry name" value="HAD_sf"/>
</dbReference>
<proteinExistence type="predicted"/>
<dbReference type="InterPro" id="IPR023198">
    <property type="entry name" value="PGP-like_dom2"/>
</dbReference>
<dbReference type="SUPFAM" id="SSF56784">
    <property type="entry name" value="HAD-like"/>
    <property type="match status" value="1"/>
</dbReference>
<evidence type="ECO:0000313" key="1">
    <source>
        <dbReference type="EMBL" id="VUX02749.1"/>
    </source>
</evidence>
<dbReference type="InterPro" id="IPR006439">
    <property type="entry name" value="HAD-SF_hydro_IA"/>
</dbReference>
<gene>
    <name evidence="1" type="ORF">DLSSTS7063_01318</name>
</gene>
<dbReference type="NCBIfam" id="TIGR01509">
    <property type="entry name" value="HAD-SF-IA-v3"/>
    <property type="match status" value="1"/>
</dbReference>